<evidence type="ECO:0000313" key="1">
    <source>
        <dbReference type="EMBL" id="GME77125.1"/>
    </source>
</evidence>
<dbReference type="Proteomes" id="UP001165063">
    <property type="component" value="Unassembled WGS sequence"/>
</dbReference>
<keyword evidence="2" id="KW-1185">Reference proteome</keyword>
<comment type="caution">
    <text evidence="1">The sequence shown here is derived from an EMBL/GenBank/DDBJ whole genome shotgun (WGS) entry which is preliminary data.</text>
</comment>
<dbReference type="InterPro" id="IPR021036">
    <property type="entry name" value="Ribosomal_mS45"/>
</dbReference>
<dbReference type="OrthoDB" id="10052321at2759"/>
<sequence>MLSSRQIPGLVTEARANTVKFIANTQVQQVRYRRVLAYPPYSKPGNIPPTRKGKKQTVFKRLMDQFLGPKNYKGDYYLNKYAYPFQNHTTNYIQPRQEQGNVLLASASEDNLDSTGDVGADSDEGQARMRSQLMPFPMNRNLFTNRHVSEEMKQRIVNDVLVKEQPSQVVAMKYGLKIQRIEAIVKLAEVEQRWEEENKITKDLRKMNDVIYKMFPLMLPRNSD</sequence>
<dbReference type="GO" id="GO:0032543">
    <property type="term" value="P:mitochondrial translation"/>
    <property type="evidence" value="ECO:0007669"/>
    <property type="project" value="TreeGrafter"/>
</dbReference>
<dbReference type="GO" id="GO:0003735">
    <property type="term" value="F:structural constituent of ribosome"/>
    <property type="evidence" value="ECO:0007669"/>
    <property type="project" value="TreeGrafter"/>
</dbReference>
<accession>A0A9W6T6W3</accession>
<dbReference type="AlphaFoldDB" id="A0A9W6T6W3"/>
<gene>
    <name evidence="1" type="ORF">Amon01_000960300</name>
</gene>
<name>A0A9W6T6W3_AMBMO</name>
<evidence type="ECO:0000313" key="2">
    <source>
        <dbReference type="Proteomes" id="UP001165063"/>
    </source>
</evidence>
<proteinExistence type="predicted"/>
<protein>
    <submittedName>
        <fullName evidence="1">Unnamed protein product</fullName>
    </submittedName>
</protein>
<organism evidence="1 2">
    <name type="scientific">Ambrosiozyma monospora</name>
    <name type="common">Yeast</name>
    <name type="synonym">Endomycopsis monosporus</name>
    <dbReference type="NCBI Taxonomy" id="43982"/>
    <lineage>
        <taxon>Eukaryota</taxon>
        <taxon>Fungi</taxon>
        <taxon>Dikarya</taxon>
        <taxon>Ascomycota</taxon>
        <taxon>Saccharomycotina</taxon>
        <taxon>Pichiomycetes</taxon>
        <taxon>Pichiales</taxon>
        <taxon>Pichiaceae</taxon>
        <taxon>Ambrosiozyma</taxon>
    </lineage>
</organism>
<dbReference type="Pfam" id="PF12298">
    <property type="entry name" value="Bot1p"/>
    <property type="match status" value="1"/>
</dbReference>
<reference evidence="1" key="1">
    <citation type="submission" date="2023-04" db="EMBL/GenBank/DDBJ databases">
        <title>Ambrosiozyma monospora NBRC 1965.</title>
        <authorList>
            <person name="Ichikawa N."/>
            <person name="Sato H."/>
            <person name="Tonouchi N."/>
        </authorList>
    </citation>
    <scope>NUCLEOTIDE SEQUENCE</scope>
    <source>
        <strain evidence="1">NBRC 1965</strain>
    </source>
</reference>
<dbReference type="GO" id="GO:0005763">
    <property type="term" value="C:mitochondrial small ribosomal subunit"/>
    <property type="evidence" value="ECO:0007669"/>
    <property type="project" value="TreeGrafter"/>
</dbReference>
<dbReference type="PANTHER" id="PTHR28158">
    <property type="entry name" value="37S RIBOSOMAL PROTEIN S35, MITOCHONDRIAL"/>
    <property type="match status" value="1"/>
</dbReference>
<dbReference type="PANTHER" id="PTHR28158:SF1">
    <property type="entry name" value="SMALL RIBOSOMAL SUBUNIT PROTEIN MS45"/>
    <property type="match status" value="1"/>
</dbReference>
<dbReference type="EMBL" id="BSXU01012410">
    <property type="protein sequence ID" value="GME77125.1"/>
    <property type="molecule type" value="Genomic_DNA"/>
</dbReference>